<sequence>MDPAWFIEAVEGSVSFWNWVIFIFITAYDFVSDFVEAATESALVGEIVRVSGSFWNWISYIPTAGDQACRAFINLDFEPFTPLNCALLLAVRLLLIYAIVRLEAYSLRWNAGGEDDPLFLRLDVDDMLGIWKVEQKPRIPGTWPEESSPTSTK</sequence>
<evidence type="ECO:0000313" key="2">
    <source>
        <dbReference type="EMBL" id="KAK1690133.1"/>
    </source>
</evidence>
<gene>
    <name evidence="2" type="ORF">BDP55DRAFT_340047</name>
</gene>
<reference evidence="2" key="1">
    <citation type="submission" date="2021-06" db="EMBL/GenBank/DDBJ databases">
        <title>Comparative genomics, transcriptomics and evolutionary studies reveal genomic signatures of adaptation to plant cell wall in hemibiotrophic fungi.</title>
        <authorList>
            <consortium name="DOE Joint Genome Institute"/>
            <person name="Baroncelli R."/>
            <person name="Diaz J.F."/>
            <person name="Benocci T."/>
            <person name="Peng M."/>
            <person name="Battaglia E."/>
            <person name="Haridas S."/>
            <person name="Andreopoulos W."/>
            <person name="Labutti K."/>
            <person name="Pangilinan J."/>
            <person name="Floch G.L."/>
            <person name="Makela M.R."/>
            <person name="Henrissat B."/>
            <person name="Grigoriev I.V."/>
            <person name="Crouch J.A."/>
            <person name="De Vries R.P."/>
            <person name="Sukno S.A."/>
            <person name="Thon M.R."/>
        </authorList>
    </citation>
    <scope>NUCLEOTIDE SEQUENCE</scope>
    <source>
        <strain evidence="2">CBS 193.32</strain>
    </source>
</reference>
<comment type="caution">
    <text evidence="2">The sequence shown here is derived from an EMBL/GenBank/DDBJ whole genome shotgun (WGS) entry which is preliminary data.</text>
</comment>
<keyword evidence="1" id="KW-1133">Transmembrane helix</keyword>
<organism evidence="2 3">
    <name type="scientific">Colletotrichum godetiae</name>
    <dbReference type="NCBI Taxonomy" id="1209918"/>
    <lineage>
        <taxon>Eukaryota</taxon>
        <taxon>Fungi</taxon>
        <taxon>Dikarya</taxon>
        <taxon>Ascomycota</taxon>
        <taxon>Pezizomycotina</taxon>
        <taxon>Sordariomycetes</taxon>
        <taxon>Hypocreomycetidae</taxon>
        <taxon>Glomerellales</taxon>
        <taxon>Glomerellaceae</taxon>
        <taxon>Colletotrichum</taxon>
        <taxon>Colletotrichum acutatum species complex</taxon>
    </lineage>
</organism>
<proteinExistence type="predicted"/>
<protein>
    <submittedName>
        <fullName evidence="2">Uncharacterized protein</fullName>
    </submittedName>
</protein>
<dbReference type="EMBL" id="JAHMHR010000006">
    <property type="protein sequence ID" value="KAK1690133.1"/>
    <property type="molecule type" value="Genomic_DNA"/>
</dbReference>
<keyword evidence="1" id="KW-0472">Membrane</keyword>
<evidence type="ECO:0000313" key="3">
    <source>
        <dbReference type="Proteomes" id="UP001224890"/>
    </source>
</evidence>
<dbReference type="RefSeq" id="XP_060433828.1">
    <property type="nucleotide sequence ID" value="XM_060566911.1"/>
</dbReference>
<evidence type="ECO:0000256" key="1">
    <source>
        <dbReference type="SAM" id="Phobius"/>
    </source>
</evidence>
<dbReference type="AlphaFoldDB" id="A0AAJ0F247"/>
<dbReference type="Proteomes" id="UP001224890">
    <property type="component" value="Unassembled WGS sequence"/>
</dbReference>
<keyword evidence="3" id="KW-1185">Reference proteome</keyword>
<dbReference type="GeneID" id="85451437"/>
<keyword evidence="1" id="KW-0812">Transmembrane</keyword>
<accession>A0AAJ0F247</accession>
<feature type="transmembrane region" description="Helical" evidence="1">
    <location>
        <begin position="80"/>
        <end position="100"/>
    </location>
</feature>
<name>A0AAJ0F247_9PEZI</name>